<dbReference type="PANTHER" id="PTHR31005">
    <property type="entry name" value="DUF4139 DOMAIN-CONTAINING PROTEIN"/>
    <property type="match status" value="1"/>
</dbReference>
<dbReference type="InterPro" id="IPR025554">
    <property type="entry name" value="DUF4140"/>
</dbReference>
<dbReference type="Proteomes" id="UP000092695">
    <property type="component" value="Chromosome"/>
</dbReference>
<evidence type="ECO:0000313" key="5">
    <source>
        <dbReference type="EMBL" id="ANO51161.1"/>
    </source>
</evidence>
<dbReference type="EMBL" id="CP016268">
    <property type="protein sequence ID" value="ANO51161.1"/>
    <property type="molecule type" value="Genomic_DNA"/>
</dbReference>
<feature type="domain" description="DUF4140" evidence="4">
    <location>
        <begin position="32"/>
        <end position="130"/>
    </location>
</feature>
<name>A0A193LFC9_9GAMM</name>
<feature type="chain" id="PRO_5008260149" description="DUF4139 domain-containing protein" evidence="2">
    <location>
        <begin position="23"/>
        <end position="538"/>
    </location>
</feature>
<protein>
    <recommendedName>
        <fullName evidence="7">DUF4139 domain-containing protein</fullName>
    </recommendedName>
</protein>
<keyword evidence="1" id="KW-0175">Coiled coil</keyword>
<dbReference type="RefSeq" id="WP_068615213.1">
    <property type="nucleotide sequence ID" value="NZ_CP016268.1"/>
</dbReference>
<dbReference type="AlphaFoldDB" id="A0A193LFC9"/>
<reference evidence="5 6" key="1">
    <citation type="submission" date="2016-06" db="EMBL/GenBank/DDBJ databases">
        <title>Complete genome sequence of a deep-branching marine Gamma Proteobacterium Woeseia oceani type strain XK5.</title>
        <authorList>
            <person name="Mu D."/>
            <person name="Du Z."/>
        </authorList>
    </citation>
    <scope>NUCLEOTIDE SEQUENCE [LARGE SCALE GENOMIC DNA]</scope>
    <source>
        <strain evidence="5 6">XK5</strain>
    </source>
</reference>
<feature type="coiled-coil region" evidence="1">
    <location>
        <begin position="92"/>
        <end position="126"/>
    </location>
</feature>
<evidence type="ECO:0000259" key="4">
    <source>
        <dbReference type="Pfam" id="PF13600"/>
    </source>
</evidence>
<evidence type="ECO:0000256" key="2">
    <source>
        <dbReference type="SAM" id="SignalP"/>
    </source>
</evidence>
<proteinExistence type="predicted"/>
<dbReference type="Pfam" id="PF13600">
    <property type="entry name" value="DUF4140"/>
    <property type="match status" value="1"/>
</dbReference>
<sequence>MNMNRSARLLWPLMILHTSAFALDVTSRIDAVAVYPSGAVVTRVASVALPAGTSTIRLTGLVNDLDPEQIRLQAVAANVELGQIRIDREEQRDAFNAEIDSLNTEIAALQERIASIDDAVKSAELRLKFLDGLAAGYSKEAWHGSAQGTADINSWRQALALLESASGDAYATVREQKAARTAAERELSLLQRNLASKRGGALSSTVLEVSLRAASATSTELRLDYFQDDASWRSQYEARLDSNAGTLRLTQQAVIEQGTDESWSNVMLSLSTSDPSGDLEPGSLDPEFLDIYEPPAPSAPARSRLQQLGAMADSMEEMLVASEKVTSRVGNYAVTYDVPGRVSVSNNSDETQSFDVTAFDTAVKLVTRIVPRNGDQAYLAARFLYDGSVPLYESGLRVYVDGAYAGASTMPTALPQTEVTVPMGQDRRVEVKVVDQGDVTGRGGIVSRRKTETTNYIFEIANRRQSETLVEVVDRYPVPRNKDIEVDVARNSTAPTETSFNDQPGVILWRKALEPNESWRIQHQYTVTYPADKVLSRQ</sequence>
<organism evidence="5 6">
    <name type="scientific">Woeseia oceani</name>
    <dbReference type="NCBI Taxonomy" id="1548547"/>
    <lineage>
        <taxon>Bacteria</taxon>
        <taxon>Pseudomonadati</taxon>
        <taxon>Pseudomonadota</taxon>
        <taxon>Gammaproteobacteria</taxon>
        <taxon>Woeseiales</taxon>
        <taxon>Woeseiaceae</taxon>
        <taxon>Woeseia</taxon>
    </lineage>
</organism>
<dbReference type="InterPro" id="IPR011935">
    <property type="entry name" value="CHP02231"/>
</dbReference>
<keyword evidence="2" id="KW-0732">Signal</keyword>
<evidence type="ECO:0000256" key="1">
    <source>
        <dbReference type="SAM" id="Coils"/>
    </source>
</evidence>
<gene>
    <name evidence="5" type="ORF">BA177_08040</name>
</gene>
<evidence type="ECO:0000259" key="3">
    <source>
        <dbReference type="Pfam" id="PF13598"/>
    </source>
</evidence>
<feature type="domain" description="DUF4139" evidence="3">
    <location>
        <begin position="221"/>
        <end position="530"/>
    </location>
</feature>
<evidence type="ECO:0000313" key="6">
    <source>
        <dbReference type="Proteomes" id="UP000092695"/>
    </source>
</evidence>
<feature type="signal peptide" evidence="2">
    <location>
        <begin position="1"/>
        <end position="22"/>
    </location>
</feature>
<evidence type="ECO:0008006" key="7">
    <source>
        <dbReference type="Google" id="ProtNLM"/>
    </source>
</evidence>
<keyword evidence="6" id="KW-1185">Reference proteome</keyword>
<dbReference type="KEGG" id="woc:BA177_08040"/>
<dbReference type="Pfam" id="PF13598">
    <property type="entry name" value="DUF4139"/>
    <property type="match status" value="1"/>
</dbReference>
<dbReference type="PANTHER" id="PTHR31005:SF8">
    <property type="entry name" value="DUF4139 DOMAIN-CONTAINING PROTEIN"/>
    <property type="match status" value="1"/>
</dbReference>
<dbReference type="NCBIfam" id="TIGR02231">
    <property type="entry name" value="mucoidy inhibitor MuiA family protein"/>
    <property type="match status" value="1"/>
</dbReference>
<dbReference type="InterPro" id="IPR037291">
    <property type="entry name" value="DUF4139"/>
</dbReference>
<accession>A0A193LFC9</accession>
<dbReference type="OrthoDB" id="9777444at2"/>